<evidence type="ECO:0000256" key="1">
    <source>
        <dbReference type="SAM" id="Phobius"/>
    </source>
</evidence>
<dbReference type="EMBL" id="CP158260">
    <property type="protein sequence ID" value="XDJ63601.1"/>
    <property type="molecule type" value="Genomic_DNA"/>
</dbReference>
<accession>A0AB39G1G9</accession>
<feature type="transmembrane region" description="Helical" evidence="1">
    <location>
        <begin position="7"/>
        <end position="28"/>
    </location>
</feature>
<keyword evidence="1" id="KW-0812">Transmembrane</keyword>
<dbReference type="RefSeq" id="WP_368642196.1">
    <property type="nucleotide sequence ID" value="NZ_CP158259.1"/>
</dbReference>
<dbReference type="EMBL" id="CP158259">
    <property type="protein sequence ID" value="XDJ61780.1"/>
    <property type="molecule type" value="Genomic_DNA"/>
</dbReference>
<evidence type="ECO:0000313" key="3">
    <source>
        <dbReference type="EMBL" id="XDJ63601.1"/>
    </source>
</evidence>
<keyword evidence="1" id="KW-1133">Transmembrane helix</keyword>
<gene>
    <name evidence="4" type="ORF">ABRY91_01375</name>
    <name evidence="2" type="ORF">ABRY92_04015</name>
    <name evidence="3" type="ORF">ABRZ03_12970</name>
    <name evidence="5" type="ORF">ABRZ08_02560</name>
</gene>
<protein>
    <submittedName>
        <fullName evidence="5">DUF2474 family protein</fullName>
    </submittedName>
</protein>
<sequence length="36" mass="4036">MRWLKRVAWLLALWGGGVIAVAAVAWLLRMAVRAVM</sequence>
<dbReference type="InterPro" id="IPR018895">
    <property type="entry name" value="DUF2474"/>
</dbReference>
<dbReference type="EMBL" id="CP158261">
    <property type="protein sequence ID" value="XDJ66728.1"/>
    <property type="molecule type" value="Genomic_DNA"/>
</dbReference>
<evidence type="ECO:0000313" key="4">
    <source>
        <dbReference type="EMBL" id="XDJ66728.1"/>
    </source>
</evidence>
<organism evidence="5">
    <name type="scientific">Castellaniella ginsengisoli</name>
    <dbReference type="NCBI Taxonomy" id="546114"/>
    <lineage>
        <taxon>Bacteria</taxon>
        <taxon>Pseudomonadati</taxon>
        <taxon>Pseudomonadota</taxon>
        <taxon>Betaproteobacteria</taxon>
        <taxon>Burkholderiales</taxon>
        <taxon>Alcaligenaceae</taxon>
        <taxon>Castellaniella</taxon>
    </lineage>
</organism>
<proteinExistence type="predicted"/>
<dbReference type="EMBL" id="CP158268">
    <property type="protein sequence ID" value="XDJ85744.1"/>
    <property type="molecule type" value="Genomic_DNA"/>
</dbReference>
<reference evidence="5" key="1">
    <citation type="submission" date="2024-05" db="EMBL/GenBank/DDBJ databases">
        <authorList>
            <person name="Luo Y.-C."/>
            <person name="Nicholds J."/>
            <person name="Mortimer T."/>
            <person name="Maboni G."/>
        </authorList>
    </citation>
    <scope>NUCLEOTIDE SEQUENCE</scope>
    <source>
        <strain evidence="5">140124</strain>
        <strain evidence="4">145849</strain>
        <strain evidence="3">145850</strain>
        <strain evidence="2">145852</strain>
    </source>
</reference>
<dbReference type="Pfam" id="PF10617">
    <property type="entry name" value="DUF2474"/>
    <property type="match status" value="1"/>
</dbReference>
<name>A0AB39G1G9_9BURK</name>
<evidence type="ECO:0000313" key="2">
    <source>
        <dbReference type="EMBL" id="XDJ61780.1"/>
    </source>
</evidence>
<dbReference type="AlphaFoldDB" id="A0AB39G1G9"/>
<keyword evidence="1" id="KW-0472">Membrane</keyword>
<evidence type="ECO:0000313" key="5">
    <source>
        <dbReference type="EMBL" id="XDJ85744.1"/>
    </source>
</evidence>